<dbReference type="SUPFAM" id="SSF53850">
    <property type="entry name" value="Periplasmic binding protein-like II"/>
    <property type="match status" value="1"/>
</dbReference>
<dbReference type="InterPro" id="IPR050176">
    <property type="entry name" value="LTTR"/>
</dbReference>
<proteinExistence type="inferred from homology"/>
<dbReference type="FunFam" id="1.10.10.10:FF:000001">
    <property type="entry name" value="LysR family transcriptional regulator"/>
    <property type="match status" value="1"/>
</dbReference>
<dbReference type="EMBL" id="AUYB01000092">
    <property type="protein sequence ID" value="KZN40902.1"/>
    <property type="molecule type" value="Genomic_DNA"/>
</dbReference>
<dbReference type="InterPro" id="IPR005119">
    <property type="entry name" value="LysR_subst-bd"/>
</dbReference>
<dbReference type="Gene3D" id="3.40.190.290">
    <property type="match status" value="1"/>
</dbReference>
<dbReference type="InterPro" id="IPR036390">
    <property type="entry name" value="WH_DNA-bd_sf"/>
</dbReference>
<comment type="similarity">
    <text evidence="1">Belongs to the LysR transcriptional regulatory family.</text>
</comment>
<reference evidence="6 7" key="1">
    <citation type="submission" date="2013-07" db="EMBL/GenBank/DDBJ databases">
        <title>Comparative Genomic and Metabolomic Analysis of Twelve Strains of Pseudoalteromonas luteoviolacea.</title>
        <authorList>
            <person name="Vynne N.G."/>
            <person name="Mansson M."/>
            <person name="Gram L."/>
        </authorList>
    </citation>
    <scope>NUCLEOTIDE SEQUENCE [LARGE SCALE GENOMIC DNA]</scope>
    <source>
        <strain evidence="6 7">DSM 6061</strain>
    </source>
</reference>
<dbReference type="InterPro" id="IPR036388">
    <property type="entry name" value="WH-like_DNA-bd_sf"/>
</dbReference>
<feature type="domain" description="HTH lysR-type" evidence="5">
    <location>
        <begin position="1"/>
        <end position="58"/>
    </location>
</feature>
<evidence type="ECO:0000259" key="5">
    <source>
        <dbReference type="PROSITE" id="PS50931"/>
    </source>
</evidence>
<organism evidence="6 7">
    <name type="scientific">Pseudoalteromonas luteoviolacea DSM 6061</name>
    <dbReference type="NCBI Taxonomy" id="1365250"/>
    <lineage>
        <taxon>Bacteria</taxon>
        <taxon>Pseudomonadati</taxon>
        <taxon>Pseudomonadota</taxon>
        <taxon>Gammaproteobacteria</taxon>
        <taxon>Alteromonadales</taxon>
        <taxon>Pseudoalteromonadaceae</taxon>
        <taxon>Pseudoalteromonas</taxon>
    </lineage>
</organism>
<accession>A0A166XTR2</accession>
<dbReference type="Proteomes" id="UP000076643">
    <property type="component" value="Unassembled WGS sequence"/>
</dbReference>
<evidence type="ECO:0000256" key="3">
    <source>
        <dbReference type="ARBA" id="ARBA00023125"/>
    </source>
</evidence>
<gene>
    <name evidence="6" type="ORF">N475_00580</name>
</gene>
<dbReference type="Pfam" id="PF03466">
    <property type="entry name" value="LysR_substrate"/>
    <property type="match status" value="1"/>
</dbReference>
<dbReference type="GO" id="GO:0003700">
    <property type="term" value="F:DNA-binding transcription factor activity"/>
    <property type="evidence" value="ECO:0007669"/>
    <property type="project" value="InterPro"/>
</dbReference>
<keyword evidence="4" id="KW-0804">Transcription</keyword>
<dbReference type="Gene3D" id="1.10.10.10">
    <property type="entry name" value="Winged helix-like DNA-binding domain superfamily/Winged helix DNA-binding domain"/>
    <property type="match status" value="1"/>
</dbReference>
<dbReference type="PROSITE" id="PS50931">
    <property type="entry name" value="HTH_LYSR"/>
    <property type="match status" value="1"/>
</dbReference>
<dbReference type="RefSeq" id="WP_063356585.1">
    <property type="nucleotide sequence ID" value="NZ_AQHB01000023.1"/>
</dbReference>
<dbReference type="PRINTS" id="PR00039">
    <property type="entry name" value="HTHLYSR"/>
</dbReference>
<sequence length="290" mass="33239">MDIELIKTFIEVKDCRHFGKAAENLYLTQAAVSSRIRQLEQYFGVQLFVRNRNNIQLTPAGERLVSHAESMLQTLRMAKQDVALTGEQLTQISIAGTPNTWDTYIHDAISKIYARQPNLSLVAEIQSREQISRQLIERALDVAILFDPPKVDELKIERLHTFELIPVSTFANEVEKPQEVKRYIMVDWGTSFNAWHAKELKEIATPSVRTSTARIALDLILQCGGSAYLPDVLVRPFIEQNLLYCLDDLPTFSREVYVAFHKDNEHADKLHEIRRMLRQEEPEAPSILAP</sequence>
<comment type="caution">
    <text evidence="6">The sequence shown here is derived from an EMBL/GenBank/DDBJ whole genome shotgun (WGS) entry which is preliminary data.</text>
</comment>
<name>A0A166XTR2_9GAMM</name>
<dbReference type="PANTHER" id="PTHR30579:SF8">
    <property type="entry name" value="HTH-TYPE TRANSCRIPTIONAL REGULATOR HDFR"/>
    <property type="match status" value="1"/>
</dbReference>
<keyword evidence="3" id="KW-0238">DNA-binding</keyword>
<evidence type="ECO:0000256" key="4">
    <source>
        <dbReference type="ARBA" id="ARBA00023163"/>
    </source>
</evidence>
<evidence type="ECO:0000313" key="7">
    <source>
        <dbReference type="Proteomes" id="UP000076643"/>
    </source>
</evidence>
<dbReference type="Pfam" id="PF00126">
    <property type="entry name" value="HTH_1"/>
    <property type="match status" value="1"/>
</dbReference>
<dbReference type="PATRIC" id="fig|1365250.3.peg.1264"/>
<evidence type="ECO:0000313" key="6">
    <source>
        <dbReference type="EMBL" id="KZN40902.1"/>
    </source>
</evidence>
<dbReference type="PANTHER" id="PTHR30579">
    <property type="entry name" value="TRANSCRIPTIONAL REGULATOR"/>
    <property type="match status" value="1"/>
</dbReference>
<dbReference type="InterPro" id="IPR000847">
    <property type="entry name" value="LysR_HTH_N"/>
</dbReference>
<keyword evidence="7" id="KW-1185">Reference proteome</keyword>
<dbReference type="AlphaFoldDB" id="A0A166XTR2"/>
<keyword evidence="2" id="KW-0805">Transcription regulation</keyword>
<evidence type="ECO:0000256" key="1">
    <source>
        <dbReference type="ARBA" id="ARBA00009437"/>
    </source>
</evidence>
<dbReference type="SUPFAM" id="SSF46785">
    <property type="entry name" value="Winged helix' DNA-binding domain"/>
    <property type="match status" value="1"/>
</dbReference>
<dbReference type="GO" id="GO:0003677">
    <property type="term" value="F:DNA binding"/>
    <property type="evidence" value="ECO:0007669"/>
    <property type="project" value="UniProtKB-KW"/>
</dbReference>
<protein>
    <submittedName>
        <fullName evidence="6">LysR family transcriptional regulator</fullName>
    </submittedName>
</protein>
<evidence type="ECO:0000256" key="2">
    <source>
        <dbReference type="ARBA" id="ARBA00023015"/>
    </source>
</evidence>